<dbReference type="EMBL" id="OB795707">
    <property type="protein sequence ID" value="CAD7432594.1"/>
    <property type="molecule type" value="Genomic_DNA"/>
</dbReference>
<dbReference type="AlphaFoldDB" id="A0A7R9EFG5"/>
<protein>
    <submittedName>
        <fullName evidence="1">Uncharacterized protein</fullName>
    </submittedName>
</protein>
<name>A0A7R9EFG5_9NEOP</name>
<accession>A0A7R9EFG5</accession>
<reference evidence="1" key="1">
    <citation type="submission" date="2020-11" db="EMBL/GenBank/DDBJ databases">
        <authorList>
            <person name="Tran Van P."/>
        </authorList>
    </citation>
    <scope>NUCLEOTIDE SEQUENCE</scope>
</reference>
<proteinExistence type="predicted"/>
<organism evidence="1">
    <name type="scientific">Timema monikensis</name>
    <dbReference type="NCBI Taxonomy" id="170555"/>
    <lineage>
        <taxon>Eukaryota</taxon>
        <taxon>Metazoa</taxon>
        <taxon>Ecdysozoa</taxon>
        <taxon>Arthropoda</taxon>
        <taxon>Hexapoda</taxon>
        <taxon>Insecta</taxon>
        <taxon>Pterygota</taxon>
        <taxon>Neoptera</taxon>
        <taxon>Polyneoptera</taxon>
        <taxon>Phasmatodea</taxon>
        <taxon>Timematodea</taxon>
        <taxon>Timematoidea</taxon>
        <taxon>Timematidae</taxon>
        <taxon>Timema</taxon>
    </lineage>
</organism>
<sequence>MNSSSIDFINKEEHKKKTMDLEGPANFETAISFTGLFTKLSISPNSNSNPLTRTLRQAFYFSQLQSPHQDSSPSFLFLPTPIPSPGLFAKLPISTNSSSAPLITTLHQASYSPFPITLPSLTTTLHRALLPHSSSLNCPLH</sequence>
<gene>
    <name evidence="1" type="ORF">TMSB3V08_LOCUS9299</name>
</gene>
<evidence type="ECO:0000313" key="1">
    <source>
        <dbReference type="EMBL" id="CAD7432594.1"/>
    </source>
</evidence>